<dbReference type="RefSeq" id="WP_223303508.1">
    <property type="nucleotide sequence ID" value="NZ_JQED01000003.1"/>
</dbReference>
<evidence type="ECO:0000313" key="7">
    <source>
        <dbReference type="Proteomes" id="UP000029843"/>
    </source>
</evidence>
<accession>A0A099KXZ0</accession>
<dbReference type="AlphaFoldDB" id="A0A099KXZ0"/>
<dbReference type="Gene3D" id="1.10.150.130">
    <property type="match status" value="1"/>
</dbReference>
<dbReference type="InterPro" id="IPR013762">
    <property type="entry name" value="Integrase-like_cat_sf"/>
</dbReference>
<keyword evidence="3" id="KW-0238">DNA-binding</keyword>
<sequence length="437" mass="50005">MVNNTLDGKIELAMNQQNKALNSAVINSMKPSDKDISDTGENRGLRVSCGKAGTKSFFYRYTSPVTKKLTQIQIGRFPSTSLAEARVKLKELKDIRRAERCPAQELKQEKKEELDKKQKSSSKMTVKDVVELYLKQYIEDRFVNGKKIAGARIKKGQLETRRTLYGDAVLVLGDRFADEVTRKDVVNMIMATVERGSNVQAGNVLRELTAAYEYCIGLEKFSDEFANPALLAKNSLRQAKVRLTSKRGQRVLSDKELTKFLLWLPGCAFTQTQKNILRFTLWTACRTGEICGAEWDDIDLDKSIWHLKATKTEVERYVQLPQQAVDFLKQLKLVTGKYLFPSIKTGLPIQQKSLTEQAWHMRRDERMIEIEHWVPHDLRRTVRTGLSRLGCPSEVAEAVLGHARSGIEGTYDLHKYESECKVWLQKWVDYMDTIMID</sequence>
<comment type="caution">
    <text evidence="6">The sequence shown here is derived from an EMBL/GenBank/DDBJ whole genome shotgun (WGS) entry which is preliminary data.</text>
</comment>
<dbReference type="SUPFAM" id="SSF56349">
    <property type="entry name" value="DNA breaking-rejoining enzymes"/>
    <property type="match status" value="1"/>
</dbReference>
<dbReference type="Gene3D" id="3.30.160.390">
    <property type="entry name" value="Integrase, DNA-binding domain"/>
    <property type="match status" value="1"/>
</dbReference>
<evidence type="ECO:0000256" key="4">
    <source>
        <dbReference type="ARBA" id="ARBA00023172"/>
    </source>
</evidence>
<evidence type="ECO:0000256" key="3">
    <source>
        <dbReference type="ARBA" id="ARBA00023125"/>
    </source>
</evidence>
<dbReference type="Pfam" id="PF13356">
    <property type="entry name" value="Arm-DNA-bind_3"/>
    <property type="match status" value="1"/>
</dbReference>
<dbReference type="Gene3D" id="1.10.443.10">
    <property type="entry name" value="Intergrase catalytic core"/>
    <property type="match status" value="1"/>
</dbReference>
<dbReference type="InterPro" id="IPR050808">
    <property type="entry name" value="Phage_Integrase"/>
</dbReference>
<comment type="similarity">
    <text evidence="1">Belongs to the 'phage' integrase family.</text>
</comment>
<dbReference type="CDD" id="cd00801">
    <property type="entry name" value="INT_P4_C"/>
    <property type="match status" value="1"/>
</dbReference>
<evidence type="ECO:0000313" key="6">
    <source>
        <dbReference type="EMBL" id="KGJ95574.1"/>
    </source>
</evidence>
<dbReference type="GO" id="GO:0006310">
    <property type="term" value="P:DNA recombination"/>
    <property type="evidence" value="ECO:0007669"/>
    <property type="project" value="UniProtKB-KW"/>
</dbReference>
<dbReference type="GO" id="GO:0003677">
    <property type="term" value="F:DNA binding"/>
    <property type="evidence" value="ECO:0007669"/>
    <property type="project" value="UniProtKB-KW"/>
</dbReference>
<dbReference type="PANTHER" id="PTHR30629:SF2">
    <property type="entry name" value="PROPHAGE INTEGRASE INTS-RELATED"/>
    <property type="match status" value="1"/>
</dbReference>
<dbReference type="Pfam" id="PF00589">
    <property type="entry name" value="Phage_integrase"/>
    <property type="match status" value="1"/>
</dbReference>
<dbReference type="InterPro" id="IPR010998">
    <property type="entry name" value="Integrase_recombinase_N"/>
</dbReference>
<protein>
    <submittedName>
        <fullName evidence="6">Integrase family protein</fullName>
    </submittedName>
</protein>
<evidence type="ECO:0000256" key="1">
    <source>
        <dbReference type="ARBA" id="ARBA00008857"/>
    </source>
</evidence>
<dbReference type="InterPro" id="IPR011010">
    <property type="entry name" value="DNA_brk_join_enz"/>
</dbReference>
<dbReference type="GO" id="GO:0015074">
    <property type="term" value="P:DNA integration"/>
    <property type="evidence" value="ECO:0007669"/>
    <property type="project" value="UniProtKB-KW"/>
</dbReference>
<keyword evidence="4" id="KW-0233">DNA recombination</keyword>
<evidence type="ECO:0000259" key="5">
    <source>
        <dbReference type="PROSITE" id="PS51898"/>
    </source>
</evidence>
<dbReference type="PATRIC" id="fig|28229.4.peg.351"/>
<dbReference type="EMBL" id="JQED01000003">
    <property type="protein sequence ID" value="KGJ95574.1"/>
    <property type="molecule type" value="Genomic_DNA"/>
</dbReference>
<dbReference type="Proteomes" id="UP000029843">
    <property type="component" value="Unassembled WGS sequence"/>
</dbReference>
<gene>
    <name evidence="6" type="ORF">ND2E_1356</name>
</gene>
<organism evidence="6 7">
    <name type="scientific">Colwellia psychrerythraea</name>
    <name type="common">Vibrio psychroerythus</name>
    <dbReference type="NCBI Taxonomy" id="28229"/>
    <lineage>
        <taxon>Bacteria</taxon>
        <taxon>Pseudomonadati</taxon>
        <taxon>Pseudomonadota</taxon>
        <taxon>Gammaproteobacteria</taxon>
        <taxon>Alteromonadales</taxon>
        <taxon>Colwelliaceae</taxon>
        <taxon>Colwellia</taxon>
    </lineage>
</organism>
<keyword evidence="2" id="KW-0229">DNA integration</keyword>
<proteinExistence type="inferred from homology"/>
<dbReference type="InterPro" id="IPR002104">
    <property type="entry name" value="Integrase_catalytic"/>
</dbReference>
<name>A0A099KXZ0_COLPS</name>
<feature type="domain" description="Tyr recombinase" evidence="5">
    <location>
        <begin position="247"/>
        <end position="432"/>
    </location>
</feature>
<evidence type="ECO:0000256" key="2">
    <source>
        <dbReference type="ARBA" id="ARBA00022908"/>
    </source>
</evidence>
<dbReference type="PANTHER" id="PTHR30629">
    <property type="entry name" value="PROPHAGE INTEGRASE"/>
    <property type="match status" value="1"/>
</dbReference>
<dbReference type="InterPro" id="IPR038488">
    <property type="entry name" value="Integrase_DNA-bd_sf"/>
</dbReference>
<dbReference type="InterPro" id="IPR025166">
    <property type="entry name" value="Integrase_DNA_bind_dom"/>
</dbReference>
<dbReference type="PROSITE" id="PS51898">
    <property type="entry name" value="TYR_RECOMBINASE"/>
    <property type="match status" value="1"/>
</dbReference>
<reference evidence="6 7" key="1">
    <citation type="submission" date="2014-08" db="EMBL/GenBank/DDBJ databases">
        <title>Genomic and Phenotypic Diversity of Colwellia psychrerythraea strains from Disparate Marine Basins.</title>
        <authorList>
            <person name="Techtmann S.M."/>
            <person name="Stelling S.C."/>
            <person name="Utturkar S.M."/>
            <person name="Alshibli N."/>
            <person name="Harris A."/>
            <person name="Brown S.D."/>
            <person name="Hazen T.C."/>
        </authorList>
    </citation>
    <scope>NUCLEOTIDE SEQUENCE [LARGE SCALE GENOMIC DNA]</scope>
    <source>
        <strain evidence="6 7">ND2E</strain>
    </source>
</reference>